<name>A0A1G9XL00_9ACTN</name>
<dbReference type="RefSeq" id="WP_091023009.1">
    <property type="nucleotide sequence ID" value="NZ_BKAE01000001.1"/>
</dbReference>
<proteinExistence type="predicted"/>
<reference evidence="3 4" key="1">
    <citation type="submission" date="2016-10" db="EMBL/GenBank/DDBJ databases">
        <authorList>
            <person name="de Groot N.N."/>
        </authorList>
    </citation>
    <scope>NUCLEOTIDE SEQUENCE [LARGE SCALE GENOMIC DNA]</scope>
    <source>
        <strain evidence="3 4">CGMCC 1.11147</strain>
    </source>
</reference>
<dbReference type="EMBL" id="FNIC01000001">
    <property type="protein sequence ID" value="SDM97437.1"/>
    <property type="molecule type" value="Genomic_DNA"/>
</dbReference>
<evidence type="ECO:0000313" key="3">
    <source>
        <dbReference type="EMBL" id="SDM97437.1"/>
    </source>
</evidence>
<feature type="domain" description="CNNM transmembrane" evidence="2">
    <location>
        <begin position="14"/>
        <end position="71"/>
    </location>
</feature>
<accession>A0A1G9XL00</accession>
<gene>
    <name evidence="3" type="ORF">SAMN05192576_1404</name>
</gene>
<keyword evidence="1" id="KW-0812">Transmembrane</keyword>
<protein>
    <submittedName>
        <fullName evidence="3">Putative hemolysin</fullName>
    </submittedName>
</protein>
<dbReference type="STRING" id="1005944.SAMN05192576_1404"/>
<dbReference type="OrthoDB" id="110231at2"/>
<evidence type="ECO:0000256" key="1">
    <source>
        <dbReference type="SAM" id="Phobius"/>
    </source>
</evidence>
<organism evidence="3 4">
    <name type="scientific">Nocardioides szechwanensis</name>
    <dbReference type="NCBI Taxonomy" id="1005944"/>
    <lineage>
        <taxon>Bacteria</taxon>
        <taxon>Bacillati</taxon>
        <taxon>Actinomycetota</taxon>
        <taxon>Actinomycetes</taxon>
        <taxon>Propionibacteriales</taxon>
        <taxon>Nocardioidaceae</taxon>
        <taxon>Nocardioides</taxon>
    </lineage>
</organism>
<dbReference type="Pfam" id="PF01595">
    <property type="entry name" value="CNNM"/>
    <property type="match status" value="1"/>
</dbReference>
<keyword evidence="1" id="KW-1133">Transmembrane helix</keyword>
<sequence length="73" mass="7872">MDTQTFSNFGLVGLFVLFGGVFAATEIALISFRESHLTAMERQSSRGAHVAAVARNPNRFLAAVQIGFTVAVR</sequence>
<keyword evidence="1" id="KW-0472">Membrane</keyword>
<evidence type="ECO:0000259" key="2">
    <source>
        <dbReference type="Pfam" id="PF01595"/>
    </source>
</evidence>
<dbReference type="Proteomes" id="UP000199004">
    <property type="component" value="Unassembled WGS sequence"/>
</dbReference>
<keyword evidence="4" id="KW-1185">Reference proteome</keyword>
<feature type="transmembrane region" description="Helical" evidence="1">
    <location>
        <begin position="12"/>
        <end position="32"/>
    </location>
</feature>
<dbReference type="InterPro" id="IPR002550">
    <property type="entry name" value="CNNM"/>
</dbReference>
<dbReference type="AlphaFoldDB" id="A0A1G9XL00"/>
<evidence type="ECO:0000313" key="4">
    <source>
        <dbReference type="Proteomes" id="UP000199004"/>
    </source>
</evidence>